<evidence type="ECO:0000313" key="5">
    <source>
        <dbReference type="EMBL" id="MED6170898.1"/>
    </source>
</evidence>
<evidence type="ECO:0000256" key="3">
    <source>
        <dbReference type="PROSITE-ProRule" id="PRU00357"/>
    </source>
</evidence>
<feature type="domain" description="CCT" evidence="4">
    <location>
        <begin position="156"/>
        <end position="198"/>
    </location>
</feature>
<comment type="caution">
    <text evidence="5">The sequence shown here is derived from an EMBL/GenBank/DDBJ whole genome shotgun (WGS) entry which is preliminary data.</text>
</comment>
<evidence type="ECO:0000259" key="4">
    <source>
        <dbReference type="PROSITE" id="PS51017"/>
    </source>
</evidence>
<dbReference type="InterPro" id="IPR045281">
    <property type="entry name" value="CONSTANS-like"/>
</dbReference>
<dbReference type="EMBL" id="JASCZI010151205">
    <property type="protein sequence ID" value="MED6170898.1"/>
    <property type="molecule type" value="Genomic_DNA"/>
</dbReference>
<evidence type="ECO:0000256" key="2">
    <source>
        <dbReference type="ARBA" id="ARBA00023242"/>
    </source>
</evidence>
<organism evidence="5 6">
    <name type="scientific">Stylosanthes scabra</name>
    <dbReference type="NCBI Taxonomy" id="79078"/>
    <lineage>
        <taxon>Eukaryota</taxon>
        <taxon>Viridiplantae</taxon>
        <taxon>Streptophyta</taxon>
        <taxon>Embryophyta</taxon>
        <taxon>Tracheophyta</taxon>
        <taxon>Spermatophyta</taxon>
        <taxon>Magnoliopsida</taxon>
        <taxon>eudicotyledons</taxon>
        <taxon>Gunneridae</taxon>
        <taxon>Pentapetalae</taxon>
        <taxon>rosids</taxon>
        <taxon>fabids</taxon>
        <taxon>Fabales</taxon>
        <taxon>Fabaceae</taxon>
        <taxon>Papilionoideae</taxon>
        <taxon>50 kb inversion clade</taxon>
        <taxon>dalbergioids sensu lato</taxon>
        <taxon>Dalbergieae</taxon>
        <taxon>Pterocarpus clade</taxon>
        <taxon>Stylosanthes</taxon>
    </lineage>
</organism>
<name>A0ABU6VG15_9FABA</name>
<keyword evidence="6" id="KW-1185">Reference proteome</keyword>
<accession>A0ABU6VG15</accession>
<dbReference type="PANTHER" id="PTHR31319">
    <property type="entry name" value="ZINC FINGER PROTEIN CONSTANS-LIKE 4"/>
    <property type="match status" value="1"/>
</dbReference>
<reference evidence="5 6" key="1">
    <citation type="journal article" date="2023" name="Plants (Basel)">
        <title>Bridging the Gap: Combining Genomics and Transcriptomics Approaches to Understand Stylosanthes scabra, an Orphan Legume from the Brazilian Caatinga.</title>
        <authorList>
            <person name="Ferreira-Neto J.R.C."/>
            <person name="da Silva M.D."/>
            <person name="Binneck E."/>
            <person name="de Melo N.F."/>
            <person name="da Silva R.H."/>
            <person name="de Melo A.L.T.M."/>
            <person name="Pandolfi V."/>
            <person name="Bustamante F.O."/>
            <person name="Brasileiro-Vidal A.C."/>
            <person name="Benko-Iseppon A.M."/>
        </authorList>
    </citation>
    <scope>NUCLEOTIDE SEQUENCE [LARGE SCALE GENOMIC DNA]</scope>
    <source>
        <tissue evidence="5">Leaves</tissue>
    </source>
</reference>
<dbReference type="PROSITE" id="PS51017">
    <property type="entry name" value="CCT"/>
    <property type="match status" value="1"/>
</dbReference>
<evidence type="ECO:0000313" key="6">
    <source>
        <dbReference type="Proteomes" id="UP001341840"/>
    </source>
</evidence>
<sequence>MYSDMHGFDLFSHMFKEEIIPDLLFTDDDPFPLFTPQENIIDSSLDPFSLSSFSFSPPCTHFSALDASESQVSVADHCSYNHSYLQRSSSCKLFDRKPSCEVVHHSDTWMDSPSFEWENDFFRGQIRRVFSAGDLKNMTQRDEANLKVGRYSAQERKEKISKYRAKRSQRKFNKTIKYACRKTLADNRVRIRGRFARNDDTSVITKAPCSSYSNTQQDQDEFWVNNAVSHLKQ</sequence>
<comment type="subcellular location">
    <subcellularLocation>
        <location evidence="1 3">Nucleus</location>
    </subcellularLocation>
</comment>
<evidence type="ECO:0000256" key="1">
    <source>
        <dbReference type="ARBA" id="ARBA00004123"/>
    </source>
</evidence>
<proteinExistence type="predicted"/>
<dbReference type="InterPro" id="IPR010402">
    <property type="entry name" value="CCT_domain"/>
</dbReference>
<gene>
    <name evidence="5" type="ORF">PIB30_035580</name>
</gene>
<dbReference type="Pfam" id="PF06203">
    <property type="entry name" value="CCT"/>
    <property type="match status" value="1"/>
</dbReference>
<keyword evidence="2 3" id="KW-0539">Nucleus</keyword>
<dbReference type="PANTHER" id="PTHR31319:SF110">
    <property type="entry name" value="CCT MOTIF FAMILY PROTEIN"/>
    <property type="match status" value="1"/>
</dbReference>
<protein>
    <recommendedName>
        <fullName evidence="4">CCT domain-containing protein</fullName>
    </recommendedName>
</protein>
<dbReference type="Proteomes" id="UP001341840">
    <property type="component" value="Unassembled WGS sequence"/>
</dbReference>